<dbReference type="GeneID" id="24425153"/>
<dbReference type="RefSeq" id="XP_021338630.1">
    <property type="nucleotide sequence ID" value="XM_021482068.1"/>
</dbReference>
<protein>
    <submittedName>
        <fullName evidence="4">Uncharacterized protein</fullName>
    </submittedName>
</protein>
<dbReference type="Pfam" id="PF00956">
    <property type="entry name" value="NAP"/>
    <property type="match status" value="1"/>
</dbReference>
<dbReference type="SUPFAM" id="SSF143113">
    <property type="entry name" value="NAP-like"/>
    <property type="match status" value="1"/>
</dbReference>
<keyword evidence="3" id="KW-0175">Coiled coil</keyword>
<dbReference type="GO" id="GO:0005634">
    <property type="term" value="C:nucleus"/>
    <property type="evidence" value="ECO:0007669"/>
    <property type="project" value="InterPro"/>
</dbReference>
<evidence type="ECO:0000313" key="4">
    <source>
        <dbReference type="EMBL" id="SJK86473.1"/>
    </source>
</evidence>
<reference evidence="4 5" key="2">
    <citation type="journal article" date="2013" name="PLoS ONE">
        <title>Whole genome mapping and re-organization of the nuclear and mitochondrial genomes of Babesia microti isolates.</title>
        <authorList>
            <person name="Cornillot E."/>
            <person name="Dassouli A."/>
            <person name="Garg A."/>
            <person name="Pachikara N."/>
            <person name="Randazzo S."/>
            <person name="Depoix D."/>
            <person name="Carcy B."/>
            <person name="Delbecq S."/>
            <person name="Frutos R."/>
            <person name="Silva J.C."/>
            <person name="Sutton R."/>
            <person name="Krause P.J."/>
            <person name="Mamoun C.B."/>
        </authorList>
    </citation>
    <scope>NUCLEOTIDE SEQUENCE [LARGE SCALE GENOMIC DNA]</scope>
    <source>
        <strain evidence="4 5">RI</strain>
    </source>
</reference>
<dbReference type="OrthoDB" id="19419at2759"/>
<reference evidence="4 5" key="3">
    <citation type="journal article" date="2016" name="Sci. Rep.">
        <title>Genome-wide diversity and gene expression profiling of Babesia microti isolates identify polymorphic genes that mediate host-pathogen interactions.</title>
        <authorList>
            <person name="Silva J.C."/>
            <person name="Cornillot E."/>
            <person name="McCracken C."/>
            <person name="Usmani-Brown S."/>
            <person name="Dwivedi A."/>
            <person name="Ifeonu O.O."/>
            <person name="Crabtree J."/>
            <person name="Gotia H.T."/>
            <person name="Virji A.Z."/>
            <person name="Reynes C."/>
            <person name="Colinge J."/>
            <person name="Kumar V."/>
            <person name="Lawres L."/>
            <person name="Pazzi J.E."/>
            <person name="Pablo J.V."/>
            <person name="Hung C."/>
            <person name="Brancato J."/>
            <person name="Kumari P."/>
            <person name="Orvis J."/>
            <person name="Tretina K."/>
            <person name="Chibucos M."/>
            <person name="Ott S."/>
            <person name="Sadzewicz L."/>
            <person name="Sengamalay N."/>
            <person name="Shetty A.C."/>
            <person name="Su Q."/>
            <person name="Tallon L."/>
            <person name="Fraser C.M."/>
            <person name="Frutos R."/>
            <person name="Molina D.M."/>
            <person name="Krause P.J."/>
            <person name="Ben Mamoun C."/>
        </authorList>
    </citation>
    <scope>NUCLEOTIDE SEQUENCE [LARGE SCALE GENOMIC DNA]</scope>
    <source>
        <strain evidence="4 5">RI</strain>
    </source>
</reference>
<dbReference type="InterPro" id="IPR002164">
    <property type="entry name" value="NAP_family"/>
</dbReference>
<keyword evidence="5" id="KW-1185">Reference proteome</keyword>
<sequence length="212" mass="24484">MGEIILRELDLEIENAINLFDVKINNLREEYNNELEKIQIKRGEILGDEKNYCIFASEIDDLELCQSSIKGNYDTGTPGWPGFWLNALRNCKSISSLINPCDEPMLYFISNITCPKDTEVIFHFKKNPYFTNEKLSLDFESGKIVPIDWFENYDSGFFDIFTDANEDITNIVVAIRDCLLIRPLDHALNTHDECFDSNSADMGSRYPLSMFF</sequence>
<dbReference type="EMBL" id="LN871598">
    <property type="protein sequence ID" value="SJK86473.1"/>
    <property type="molecule type" value="Genomic_DNA"/>
</dbReference>
<dbReference type="GO" id="GO:0006334">
    <property type="term" value="P:nucleosome assembly"/>
    <property type="evidence" value="ECO:0007669"/>
    <property type="project" value="InterPro"/>
</dbReference>
<evidence type="ECO:0000256" key="2">
    <source>
        <dbReference type="RuleBase" id="RU003876"/>
    </source>
</evidence>
<accession>A0A1R4ABT1</accession>
<name>A0A1R4ABT1_BABMR</name>
<feature type="coiled-coil region" evidence="3">
    <location>
        <begin position="17"/>
        <end position="44"/>
    </location>
</feature>
<dbReference type="KEGG" id="bmic:BMR1_03g02560"/>
<dbReference type="InterPro" id="IPR037231">
    <property type="entry name" value="NAP-like_sf"/>
</dbReference>
<organism evidence="4 5">
    <name type="scientific">Babesia microti (strain RI)</name>
    <dbReference type="NCBI Taxonomy" id="1133968"/>
    <lineage>
        <taxon>Eukaryota</taxon>
        <taxon>Sar</taxon>
        <taxon>Alveolata</taxon>
        <taxon>Apicomplexa</taxon>
        <taxon>Aconoidasida</taxon>
        <taxon>Piroplasmida</taxon>
        <taxon>Babesiidae</taxon>
        <taxon>Babesia</taxon>
    </lineage>
</organism>
<evidence type="ECO:0000313" key="5">
    <source>
        <dbReference type="Proteomes" id="UP000002899"/>
    </source>
</evidence>
<comment type="similarity">
    <text evidence="1 2">Belongs to the nucleosome assembly protein (NAP) family.</text>
</comment>
<proteinExistence type="inferred from homology"/>
<dbReference type="Proteomes" id="UP000002899">
    <property type="component" value="Chromosome III"/>
</dbReference>
<dbReference type="AlphaFoldDB" id="A0A1R4ABT1"/>
<evidence type="ECO:0000256" key="1">
    <source>
        <dbReference type="ARBA" id="ARBA00009947"/>
    </source>
</evidence>
<reference evidence="4 5" key="1">
    <citation type="journal article" date="2012" name="Nucleic Acids Res.">
        <title>Sequencing of the smallest Apicomplexan genome from the human pathogen Babesia microti.</title>
        <authorList>
            <person name="Cornillot E."/>
            <person name="Hadj-Kaddour K."/>
            <person name="Dassouli A."/>
            <person name="Noel B."/>
            <person name="Ranwez V."/>
            <person name="Vacherie B."/>
            <person name="Augagneur Y."/>
            <person name="Bres V."/>
            <person name="Duclos A."/>
            <person name="Randazzo S."/>
            <person name="Carcy B."/>
            <person name="Debierre-Grockiego F."/>
            <person name="Delbecq S."/>
            <person name="Moubri-Menage K."/>
            <person name="Shams-Eldin H."/>
            <person name="Usmani-Brown S."/>
            <person name="Bringaud F."/>
            <person name="Wincker P."/>
            <person name="Vivares C.P."/>
            <person name="Schwarz R.T."/>
            <person name="Schetters T.P."/>
            <person name="Krause P.J."/>
            <person name="Gorenflot A."/>
            <person name="Berry V."/>
            <person name="Barbe V."/>
            <person name="Ben Mamoun C."/>
        </authorList>
    </citation>
    <scope>NUCLEOTIDE SEQUENCE [LARGE SCALE GENOMIC DNA]</scope>
    <source>
        <strain evidence="4 5">RI</strain>
    </source>
</reference>
<gene>
    <name evidence="4" type="ORF">BMR1_03g02560</name>
</gene>
<dbReference type="Gene3D" id="3.30.1120.90">
    <property type="entry name" value="Nucleosome assembly protein"/>
    <property type="match status" value="1"/>
</dbReference>
<dbReference type="PANTHER" id="PTHR11875">
    <property type="entry name" value="TESTIS-SPECIFIC Y-ENCODED PROTEIN"/>
    <property type="match status" value="1"/>
</dbReference>
<evidence type="ECO:0000256" key="3">
    <source>
        <dbReference type="SAM" id="Coils"/>
    </source>
</evidence>
<dbReference type="VEuPathDB" id="PiroplasmaDB:BMR1_03g02560"/>